<protein>
    <submittedName>
        <fullName evidence="2">Heat shock factor 2-binding protein</fullName>
    </submittedName>
</protein>
<organism evidence="2 3">
    <name type="scientific">Habropoda laboriosa</name>
    <dbReference type="NCBI Taxonomy" id="597456"/>
    <lineage>
        <taxon>Eukaryota</taxon>
        <taxon>Metazoa</taxon>
        <taxon>Ecdysozoa</taxon>
        <taxon>Arthropoda</taxon>
        <taxon>Hexapoda</taxon>
        <taxon>Insecta</taxon>
        <taxon>Pterygota</taxon>
        <taxon>Neoptera</taxon>
        <taxon>Endopterygota</taxon>
        <taxon>Hymenoptera</taxon>
        <taxon>Apocrita</taxon>
        <taxon>Aculeata</taxon>
        <taxon>Apoidea</taxon>
        <taxon>Anthophila</taxon>
        <taxon>Apidae</taxon>
        <taxon>Habropoda</taxon>
    </lineage>
</organism>
<keyword evidence="2" id="KW-0346">Stress response</keyword>
<evidence type="ECO:0000256" key="1">
    <source>
        <dbReference type="SAM" id="Coils"/>
    </source>
</evidence>
<keyword evidence="3" id="KW-1185">Reference proteome</keyword>
<evidence type="ECO:0000313" key="2">
    <source>
        <dbReference type="EMBL" id="KOC64809.1"/>
    </source>
</evidence>
<dbReference type="Proteomes" id="UP000053825">
    <property type="component" value="Unassembled WGS sequence"/>
</dbReference>
<evidence type="ECO:0000313" key="3">
    <source>
        <dbReference type="Proteomes" id="UP000053825"/>
    </source>
</evidence>
<dbReference type="PANTHER" id="PTHR15434:SF2">
    <property type="entry name" value="HEAT SHOCK FACTOR 2-BINDING PROTEIN"/>
    <property type="match status" value="1"/>
</dbReference>
<dbReference type="AlphaFoldDB" id="A0A0L7R1U3"/>
<dbReference type="OrthoDB" id="10065854at2759"/>
<proteinExistence type="predicted"/>
<dbReference type="GO" id="GO:0005829">
    <property type="term" value="C:cytosol"/>
    <property type="evidence" value="ECO:0007669"/>
    <property type="project" value="TreeGrafter"/>
</dbReference>
<dbReference type="STRING" id="597456.A0A0L7R1U3"/>
<keyword evidence="1" id="KW-0175">Coiled coil</keyword>
<sequence>MDSGSQEDQIDLKDEEQFLMSVEDTLSTVQKSIHKFVKDVPQALVNSGLDFDLEKLNLDDGQKIQDFVRSFPKSFADQPDKEEETEKISTLELECEKLRGQLQQQVDGNKKAQEEMEYLREQILNQSTYCASLGAVLGNLTWRASRFPEVVDVWLSGFQHKIGEFFSITDGSFVAFINTYRNAFPPTCNVEYQFIIGLIGIVTNISASAEGREFLITDQNGRAFVQKMVKLMPTLPLSQGSLALKRLMLMIFYNVSMNKTGLQHLFESRVGDVLNYYLKNNSLPDEIQFLCLRVLQSITYGLTNPRHIQDLITSLPIGKIEDIATSNKSEISTVAKQVIKQLRDSQKYIGSN</sequence>
<name>A0A0L7R1U3_9HYME</name>
<feature type="coiled-coil region" evidence="1">
    <location>
        <begin position="81"/>
        <end position="122"/>
    </location>
</feature>
<dbReference type="InterPro" id="IPR039584">
    <property type="entry name" value="HSF2BP"/>
</dbReference>
<dbReference type="EMBL" id="KQ414667">
    <property type="protein sequence ID" value="KOC64809.1"/>
    <property type="molecule type" value="Genomic_DNA"/>
</dbReference>
<reference evidence="2 3" key="1">
    <citation type="submission" date="2015-07" db="EMBL/GenBank/DDBJ databases">
        <title>The genome of Habropoda laboriosa.</title>
        <authorList>
            <person name="Pan H."/>
            <person name="Kapheim K."/>
        </authorList>
    </citation>
    <scope>NUCLEOTIDE SEQUENCE [LARGE SCALE GENOMIC DNA]</scope>
    <source>
        <strain evidence="2">0110345459</strain>
    </source>
</reference>
<dbReference type="PANTHER" id="PTHR15434">
    <property type="entry name" value="HEAT SHOCK FACTOR 2-BINDING PROTEIN"/>
    <property type="match status" value="1"/>
</dbReference>
<accession>A0A0L7R1U3</accession>
<gene>
    <name evidence="2" type="ORF">WH47_00312</name>
</gene>